<dbReference type="PANTHER" id="PTHR11655">
    <property type="entry name" value="60S/50S RIBOSOMAL PROTEIN L6/L9"/>
    <property type="match status" value="1"/>
</dbReference>
<evidence type="ECO:0000313" key="5">
    <source>
        <dbReference type="Proteomes" id="UP000551758"/>
    </source>
</evidence>
<dbReference type="PANTHER" id="PTHR11655:SF16">
    <property type="entry name" value="60S RIBOSOMAL PROTEIN L9"/>
    <property type="match status" value="1"/>
</dbReference>
<keyword evidence="5" id="KW-1185">Reference proteome</keyword>
<dbReference type="Gene3D" id="3.90.930.12">
    <property type="entry name" value="Ribosomal protein L6, alpha-beta domain"/>
    <property type="match status" value="1"/>
</dbReference>
<evidence type="ECO:0000313" key="4">
    <source>
        <dbReference type="EMBL" id="KAF5922845.1"/>
    </source>
</evidence>
<dbReference type="Proteomes" id="UP000551758">
    <property type="component" value="Unassembled WGS sequence"/>
</dbReference>
<proteinExistence type="inferred from homology"/>
<dbReference type="AlphaFoldDB" id="A0A7J7F469"/>
<protein>
    <recommendedName>
        <fullName evidence="6">Ribosomal protein L6</fullName>
    </recommendedName>
</protein>
<dbReference type="GO" id="GO:0002181">
    <property type="term" value="P:cytoplasmic translation"/>
    <property type="evidence" value="ECO:0007669"/>
    <property type="project" value="TreeGrafter"/>
</dbReference>
<evidence type="ECO:0008006" key="6">
    <source>
        <dbReference type="Google" id="ProtNLM"/>
    </source>
</evidence>
<organism evidence="4 5">
    <name type="scientific">Diceros bicornis minor</name>
    <name type="common">South-central black rhinoceros</name>
    <dbReference type="NCBI Taxonomy" id="77932"/>
    <lineage>
        <taxon>Eukaryota</taxon>
        <taxon>Metazoa</taxon>
        <taxon>Chordata</taxon>
        <taxon>Craniata</taxon>
        <taxon>Vertebrata</taxon>
        <taxon>Euteleostomi</taxon>
        <taxon>Mammalia</taxon>
        <taxon>Eutheria</taxon>
        <taxon>Laurasiatheria</taxon>
        <taxon>Perissodactyla</taxon>
        <taxon>Rhinocerotidae</taxon>
        <taxon>Diceros</taxon>
    </lineage>
</organism>
<comment type="caution">
    <text evidence="4">The sequence shown here is derived from an EMBL/GenBank/DDBJ whole genome shotgun (WGS) entry which is preliminary data.</text>
</comment>
<dbReference type="EMBL" id="JACDTQ010001386">
    <property type="protein sequence ID" value="KAF5922845.1"/>
    <property type="molecule type" value="Genomic_DNA"/>
</dbReference>
<reference evidence="4 5" key="1">
    <citation type="journal article" date="2020" name="Mol. Biol. Evol.">
        <title>Interspecific Gene Flow and the Evolution of Specialization in Black and White Rhinoceros.</title>
        <authorList>
            <person name="Moodley Y."/>
            <person name="Westbury M.V."/>
            <person name="Russo I.M."/>
            <person name="Gopalakrishnan S."/>
            <person name="Rakotoarivelo A."/>
            <person name="Olsen R.A."/>
            <person name="Prost S."/>
            <person name="Tunstall T."/>
            <person name="Ryder O.A."/>
            <person name="Dalen L."/>
            <person name="Bruford M.W."/>
        </authorList>
    </citation>
    <scope>NUCLEOTIDE SEQUENCE [LARGE SCALE GENOMIC DNA]</scope>
    <source>
        <strain evidence="4">SBR-YM</strain>
        <tissue evidence="4">Skin</tissue>
    </source>
</reference>
<keyword evidence="3" id="KW-0687">Ribonucleoprotein</keyword>
<comment type="similarity">
    <text evidence="1">Belongs to the universal ribosomal protein uL6 family.</text>
</comment>
<sequence length="106" mass="11840">MVRMNTILNNQTVNNAENVNITLKGSIVTVKRPRGTQVSQAQKDELILGGNNIELVLHSAALIRQATIVKNKNIRKFLDGIYVFEKRTVQQADDLKVVQLQKQDAG</sequence>
<dbReference type="GO" id="GO:0003735">
    <property type="term" value="F:structural constituent of ribosome"/>
    <property type="evidence" value="ECO:0007669"/>
    <property type="project" value="InterPro"/>
</dbReference>
<evidence type="ECO:0000256" key="2">
    <source>
        <dbReference type="ARBA" id="ARBA00022980"/>
    </source>
</evidence>
<dbReference type="InterPro" id="IPR000702">
    <property type="entry name" value="Ribosomal_uL6-like"/>
</dbReference>
<dbReference type="PROSITE" id="PS00700">
    <property type="entry name" value="RIBOSOMAL_L6_2"/>
    <property type="match status" value="1"/>
</dbReference>
<dbReference type="GO" id="GO:0022625">
    <property type="term" value="C:cytosolic large ribosomal subunit"/>
    <property type="evidence" value="ECO:0007669"/>
    <property type="project" value="TreeGrafter"/>
</dbReference>
<gene>
    <name evidence="4" type="ORF">HPG69_013190</name>
</gene>
<name>A0A7J7F469_DICBM</name>
<keyword evidence="2" id="KW-0689">Ribosomal protein</keyword>
<accession>A0A7J7F469</accession>
<evidence type="ECO:0000256" key="3">
    <source>
        <dbReference type="ARBA" id="ARBA00023274"/>
    </source>
</evidence>
<dbReference type="InterPro" id="IPR036789">
    <property type="entry name" value="Ribosomal_uL6-like_a/b-dom_sf"/>
</dbReference>
<dbReference type="InterPro" id="IPR002359">
    <property type="entry name" value="Ribosomal_uL6_CS2"/>
</dbReference>
<evidence type="ECO:0000256" key="1">
    <source>
        <dbReference type="ARBA" id="ARBA00009356"/>
    </source>
</evidence>
<dbReference type="SUPFAM" id="SSF56053">
    <property type="entry name" value="Ribosomal protein L6"/>
    <property type="match status" value="1"/>
</dbReference>
<dbReference type="GO" id="GO:0019843">
    <property type="term" value="F:rRNA binding"/>
    <property type="evidence" value="ECO:0007669"/>
    <property type="project" value="InterPro"/>
</dbReference>